<evidence type="ECO:0000313" key="2">
    <source>
        <dbReference type="EMBL" id="MBB2931236.1"/>
    </source>
</evidence>
<dbReference type="Proteomes" id="UP000533533">
    <property type="component" value="Unassembled WGS sequence"/>
</dbReference>
<dbReference type="Gene3D" id="3.40.50.1820">
    <property type="entry name" value="alpha/beta hydrolase"/>
    <property type="match status" value="1"/>
</dbReference>
<name>A0ABR6FUX1_9BURK</name>
<dbReference type="InterPro" id="IPR052897">
    <property type="entry name" value="Sec-Metab_Biosynth_Hydrolase"/>
</dbReference>
<dbReference type="EMBL" id="JACHVZ010000018">
    <property type="protein sequence ID" value="MBB2931236.1"/>
    <property type="molecule type" value="Genomic_DNA"/>
</dbReference>
<dbReference type="PANTHER" id="PTHR37017:SF11">
    <property type="entry name" value="ESTERASE_LIPASE_THIOESTERASE DOMAIN-CONTAINING PROTEIN"/>
    <property type="match status" value="1"/>
</dbReference>
<dbReference type="InterPro" id="IPR000073">
    <property type="entry name" value="AB_hydrolase_1"/>
</dbReference>
<dbReference type="Pfam" id="PF12697">
    <property type="entry name" value="Abhydrolase_6"/>
    <property type="match status" value="1"/>
</dbReference>
<evidence type="ECO:0000259" key="1">
    <source>
        <dbReference type="Pfam" id="PF12697"/>
    </source>
</evidence>
<organism evidence="2 3">
    <name type="scientific">Paraburkholderia silvatlantica</name>
    <dbReference type="NCBI Taxonomy" id="321895"/>
    <lineage>
        <taxon>Bacteria</taxon>
        <taxon>Pseudomonadati</taxon>
        <taxon>Pseudomonadota</taxon>
        <taxon>Betaproteobacteria</taxon>
        <taxon>Burkholderiales</taxon>
        <taxon>Burkholderiaceae</taxon>
        <taxon>Paraburkholderia</taxon>
    </lineage>
</organism>
<dbReference type="SUPFAM" id="SSF53474">
    <property type="entry name" value="alpha/beta-Hydrolases"/>
    <property type="match status" value="1"/>
</dbReference>
<feature type="domain" description="AB hydrolase-1" evidence="1">
    <location>
        <begin position="4"/>
        <end position="231"/>
    </location>
</feature>
<reference evidence="2 3" key="1">
    <citation type="submission" date="2020-08" db="EMBL/GenBank/DDBJ databases">
        <title>Genomic Encyclopedia of Type Strains, Phase IV (KMG-V): Genome sequencing to study the core and pangenomes of soil and plant-associated prokaryotes.</title>
        <authorList>
            <person name="Whitman W."/>
        </authorList>
    </citation>
    <scope>NUCLEOTIDE SEQUENCE [LARGE SCALE GENOMIC DNA]</scope>
    <source>
        <strain evidence="2 3">SRMrh-85</strain>
    </source>
</reference>
<comment type="caution">
    <text evidence="2">The sequence shown here is derived from an EMBL/GenBank/DDBJ whole genome shotgun (WGS) entry which is preliminary data.</text>
</comment>
<sequence>MTNFVFVHGAFHGGWCFDKLRPSLETAGHRVLTPTLTGVGERSHLSALGPINLDTHILDIANLIKWRDLDNVVLCGHSYGCLVITGVADQLHDRIASLVYLDGPLPGKSGDSLFSLLPNLLLPFTELSASLGGTQVANWPSKVFGVGEEHQAWADSKLTSHPLACFTQQLSLTGRFKKVPKKVFIYNSKDIGIPSPIPEWYESQRDLPETHVYSLDGGHDLMIDKASEVAEILLKHA</sequence>
<protein>
    <submittedName>
        <fullName evidence="2">Pimeloyl-ACP methyl ester carboxylesterase</fullName>
    </submittedName>
</protein>
<gene>
    <name evidence="2" type="ORF">FHX59_005706</name>
</gene>
<keyword evidence="3" id="KW-1185">Reference proteome</keyword>
<dbReference type="PANTHER" id="PTHR37017">
    <property type="entry name" value="AB HYDROLASE-1 DOMAIN-CONTAINING PROTEIN-RELATED"/>
    <property type="match status" value="1"/>
</dbReference>
<accession>A0ABR6FUX1</accession>
<dbReference type="InterPro" id="IPR029058">
    <property type="entry name" value="AB_hydrolase_fold"/>
</dbReference>
<proteinExistence type="predicted"/>
<dbReference type="RefSeq" id="WP_165822859.1">
    <property type="nucleotide sequence ID" value="NZ_JACHVZ010000018.1"/>
</dbReference>
<evidence type="ECO:0000313" key="3">
    <source>
        <dbReference type="Proteomes" id="UP000533533"/>
    </source>
</evidence>